<keyword evidence="1" id="KW-0472">Membrane</keyword>
<keyword evidence="1" id="KW-0812">Transmembrane</keyword>
<name>A0A0L8GM75_OCTBM</name>
<protein>
    <submittedName>
        <fullName evidence="2">Uncharacterized protein</fullName>
    </submittedName>
</protein>
<reference evidence="2" key="1">
    <citation type="submission" date="2015-07" db="EMBL/GenBank/DDBJ databases">
        <title>MeaNS - Measles Nucleotide Surveillance Program.</title>
        <authorList>
            <person name="Tran T."/>
            <person name="Druce J."/>
        </authorList>
    </citation>
    <scope>NUCLEOTIDE SEQUENCE</scope>
    <source>
        <strain evidence="2">UCB-OBI-ISO-001</strain>
        <tissue evidence="2">Gonad</tissue>
    </source>
</reference>
<organism evidence="2">
    <name type="scientific">Octopus bimaculoides</name>
    <name type="common">California two-spotted octopus</name>
    <dbReference type="NCBI Taxonomy" id="37653"/>
    <lineage>
        <taxon>Eukaryota</taxon>
        <taxon>Metazoa</taxon>
        <taxon>Spiralia</taxon>
        <taxon>Lophotrochozoa</taxon>
        <taxon>Mollusca</taxon>
        <taxon>Cephalopoda</taxon>
        <taxon>Coleoidea</taxon>
        <taxon>Octopodiformes</taxon>
        <taxon>Octopoda</taxon>
        <taxon>Incirrata</taxon>
        <taxon>Octopodidae</taxon>
        <taxon>Octopus</taxon>
    </lineage>
</organism>
<sequence>MVVNNIQILQSGKDLSSLLKANFALQTSVLNLATTAKLGQDHTLKMLTFYFMQNKNAHFIQLFIISAYNFTGNNFFFLNSFLVHVWIFIFV</sequence>
<accession>A0A0L8GM75</accession>
<keyword evidence="1" id="KW-1133">Transmembrane helix</keyword>
<feature type="transmembrane region" description="Helical" evidence="1">
    <location>
        <begin position="62"/>
        <end position="89"/>
    </location>
</feature>
<proteinExistence type="predicted"/>
<evidence type="ECO:0000313" key="2">
    <source>
        <dbReference type="EMBL" id="KOF77959.1"/>
    </source>
</evidence>
<gene>
    <name evidence="2" type="ORF">OCBIM_22031450mg</name>
</gene>
<dbReference type="EMBL" id="KQ421252">
    <property type="protein sequence ID" value="KOF77959.1"/>
    <property type="molecule type" value="Genomic_DNA"/>
</dbReference>
<evidence type="ECO:0000256" key="1">
    <source>
        <dbReference type="SAM" id="Phobius"/>
    </source>
</evidence>
<dbReference type="AlphaFoldDB" id="A0A0L8GM75"/>